<keyword evidence="5" id="KW-1133">Transmembrane helix</keyword>
<evidence type="ECO:0000256" key="8">
    <source>
        <dbReference type="PROSITE-ProRule" id="PRU00043"/>
    </source>
</evidence>
<dbReference type="GO" id="GO:0005886">
    <property type="term" value="C:plasma membrane"/>
    <property type="evidence" value="ECO:0007669"/>
    <property type="project" value="InterPro"/>
</dbReference>
<protein>
    <submittedName>
        <fullName evidence="12">Protocadherin Fat 4</fullName>
    </submittedName>
</protein>
<name>A0AA36EYT8_OCTVU</name>
<dbReference type="SUPFAM" id="SSF49313">
    <property type="entry name" value="Cadherin-like"/>
    <property type="match status" value="1"/>
</dbReference>
<dbReference type="PANTHER" id="PTHR24028">
    <property type="entry name" value="CADHERIN-87A"/>
    <property type="match status" value="1"/>
</dbReference>
<evidence type="ECO:0000313" key="13">
    <source>
        <dbReference type="Proteomes" id="UP001162480"/>
    </source>
</evidence>
<dbReference type="AlphaFoldDB" id="A0AA36EYT8"/>
<evidence type="ECO:0000259" key="11">
    <source>
        <dbReference type="PROSITE" id="PS50268"/>
    </source>
</evidence>
<evidence type="ECO:0000256" key="6">
    <source>
        <dbReference type="ARBA" id="ARBA00023136"/>
    </source>
</evidence>
<evidence type="ECO:0000256" key="4">
    <source>
        <dbReference type="ARBA" id="ARBA00022837"/>
    </source>
</evidence>
<keyword evidence="10" id="KW-0732">Signal</keyword>
<organism evidence="12 13">
    <name type="scientific">Octopus vulgaris</name>
    <name type="common">Common octopus</name>
    <dbReference type="NCBI Taxonomy" id="6645"/>
    <lineage>
        <taxon>Eukaryota</taxon>
        <taxon>Metazoa</taxon>
        <taxon>Spiralia</taxon>
        <taxon>Lophotrochozoa</taxon>
        <taxon>Mollusca</taxon>
        <taxon>Cephalopoda</taxon>
        <taxon>Coleoidea</taxon>
        <taxon>Octopodiformes</taxon>
        <taxon>Octopoda</taxon>
        <taxon>Incirrata</taxon>
        <taxon>Octopodidae</taxon>
        <taxon>Octopus</taxon>
    </lineage>
</organism>
<reference evidence="12" key="1">
    <citation type="submission" date="2023-08" db="EMBL/GenBank/DDBJ databases">
        <authorList>
            <person name="Alioto T."/>
            <person name="Alioto T."/>
            <person name="Gomez Garrido J."/>
        </authorList>
    </citation>
    <scope>NUCLEOTIDE SEQUENCE</scope>
</reference>
<dbReference type="InterPro" id="IPR050174">
    <property type="entry name" value="Protocadherin/Cadherin-CA"/>
</dbReference>
<gene>
    <name evidence="12" type="ORF">OCTVUL_1B020528</name>
</gene>
<keyword evidence="6" id="KW-0472">Membrane</keyword>
<dbReference type="PANTHER" id="PTHR24028:SF328">
    <property type="entry name" value="CADHERIN-3"/>
    <property type="match status" value="1"/>
</dbReference>
<evidence type="ECO:0000256" key="1">
    <source>
        <dbReference type="ARBA" id="ARBA00004167"/>
    </source>
</evidence>
<feature type="domain" description="Cadherin" evidence="11">
    <location>
        <begin position="138"/>
        <end position="220"/>
    </location>
</feature>
<keyword evidence="3" id="KW-0677">Repeat</keyword>
<evidence type="ECO:0000256" key="2">
    <source>
        <dbReference type="ARBA" id="ARBA00022692"/>
    </source>
</evidence>
<comment type="subcellular location">
    <subcellularLocation>
        <location evidence="1">Membrane</location>
        <topology evidence="1">Single-pass membrane protein</topology>
    </subcellularLocation>
</comment>
<feature type="signal peptide" evidence="10">
    <location>
        <begin position="1"/>
        <end position="29"/>
    </location>
</feature>
<dbReference type="Proteomes" id="UP001162480">
    <property type="component" value="Chromosome 2"/>
</dbReference>
<evidence type="ECO:0000313" key="12">
    <source>
        <dbReference type="EMBL" id="CAI9718147.1"/>
    </source>
</evidence>
<evidence type="ECO:0000256" key="10">
    <source>
        <dbReference type="SAM" id="SignalP"/>
    </source>
</evidence>
<dbReference type="InterPro" id="IPR002126">
    <property type="entry name" value="Cadherin-like_dom"/>
</dbReference>
<evidence type="ECO:0000256" key="9">
    <source>
        <dbReference type="SAM" id="MobiDB-lite"/>
    </source>
</evidence>
<dbReference type="CDD" id="cd11304">
    <property type="entry name" value="Cadherin_repeat"/>
    <property type="match status" value="1"/>
</dbReference>
<dbReference type="InterPro" id="IPR015919">
    <property type="entry name" value="Cadherin-like_sf"/>
</dbReference>
<dbReference type="PRINTS" id="PR00205">
    <property type="entry name" value="CADHERIN"/>
</dbReference>
<keyword evidence="13" id="KW-1185">Reference proteome</keyword>
<dbReference type="EMBL" id="OX597815">
    <property type="protein sequence ID" value="CAI9718147.1"/>
    <property type="molecule type" value="Genomic_DNA"/>
</dbReference>
<dbReference type="GO" id="GO:0007156">
    <property type="term" value="P:homophilic cell adhesion via plasma membrane adhesion molecules"/>
    <property type="evidence" value="ECO:0007669"/>
    <property type="project" value="InterPro"/>
</dbReference>
<keyword evidence="2" id="KW-0812">Transmembrane</keyword>
<evidence type="ECO:0000256" key="7">
    <source>
        <dbReference type="ARBA" id="ARBA00023180"/>
    </source>
</evidence>
<evidence type="ECO:0000256" key="3">
    <source>
        <dbReference type="ARBA" id="ARBA00022737"/>
    </source>
</evidence>
<accession>A0AA36EYT8</accession>
<sequence>MLPNSNKVMCKMLSIIFIGLLLMLGTVKAATSDLPQKIEVKENQNAGTLVATVEVTANDSAKLTLKGDILNYLRVVDNLSCTNTASCKKFDLVTIKEIDREKVPNGFVVFTPEFTDGSVGKNCILIILDENDNVPVFGSQRYKATIPENITVNTKIPNLQITATDIDENPSLKYSLIPAGQNSKGIEDYMKIEDKYNGFITVVKALDYETRNFFEYTVEVFVNVNMGNQQLMQNDTSCKQSKDEELAQINGPETLPKKTEKQYVSTATSSLEDWLDSVLDD</sequence>
<dbReference type="GO" id="GO:0005509">
    <property type="term" value="F:calcium ion binding"/>
    <property type="evidence" value="ECO:0007669"/>
    <property type="project" value="UniProtKB-UniRule"/>
</dbReference>
<dbReference type="Gene3D" id="2.60.40.60">
    <property type="entry name" value="Cadherins"/>
    <property type="match status" value="2"/>
</dbReference>
<feature type="domain" description="Cadherin" evidence="11">
    <location>
        <begin position="32"/>
        <end position="137"/>
    </location>
</feature>
<feature type="region of interest" description="Disordered" evidence="9">
    <location>
        <begin position="242"/>
        <end position="262"/>
    </location>
</feature>
<dbReference type="PROSITE" id="PS50268">
    <property type="entry name" value="CADHERIN_2"/>
    <property type="match status" value="2"/>
</dbReference>
<keyword evidence="4 8" id="KW-0106">Calcium</keyword>
<dbReference type="Pfam" id="PF00028">
    <property type="entry name" value="Cadherin"/>
    <property type="match status" value="1"/>
</dbReference>
<evidence type="ECO:0000256" key="5">
    <source>
        <dbReference type="ARBA" id="ARBA00022989"/>
    </source>
</evidence>
<proteinExistence type="predicted"/>
<dbReference type="PROSITE" id="PS00232">
    <property type="entry name" value="CADHERIN_1"/>
    <property type="match status" value="1"/>
</dbReference>
<dbReference type="InterPro" id="IPR020894">
    <property type="entry name" value="Cadherin_CS"/>
</dbReference>
<keyword evidence="7" id="KW-0325">Glycoprotein</keyword>
<feature type="chain" id="PRO_5041460593" evidence="10">
    <location>
        <begin position="30"/>
        <end position="281"/>
    </location>
</feature>